<dbReference type="InterPro" id="IPR016039">
    <property type="entry name" value="Thiolase-like"/>
</dbReference>
<evidence type="ECO:0000313" key="3">
    <source>
        <dbReference type="Proteomes" id="UP000092574"/>
    </source>
</evidence>
<dbReference type="Pfam" id="PF08545">
    <property type="entry name" value="ACP_syn_III"/>
    <property type="match status" value="1"/>
</dbReference>
<gene>
    <name evidence="2" type="ORF">A4V09_11210</name>
</gene>
<reference evidence="2" key="1">
    <citation type="submission" date="2017-04" db="EMBL/GenBank/DDBJ databases">
        <title>Complete Genome Sequences of Twelve Strains of a Stable Defined Moderately Diverse Mouse Microbiota 2 (sDMDMm2).</title>
        <authorList>
            <person name="Uchimura Y."/>
            <person name="Wyss M."/>
            <person name="Brugiroux S."/>
            <person name="Limenitakis J.P."/>
            <person name="Stecher B."/>
            <person name="McCoy K.D."/>
            <person name="Macpherson A.J."/>
        </authorList>
    </citation>
    <scope>NUCLEOTIDE SEQUENCE</scope>
    <source>
        <strain evidence="2">YL58</strain>
    </source>
</reference>
<dbReference type="InterPro" id="IPR013751">
    <property type="entry name" value="ACP_syn_III_N"/>
</dbReference>
<dbReference type="Proteomes" id="UP000092574">
    <property type="component" value="Chromosome"/>
</dbReference>
<dbReference type="GO" id="GO:0006633">
    <property type="term" value="P:fatty acid biosynthetic process"/>
    <property type="evidence" value="ECO:0007669"/>
    <property type="project" value="InterPro"/>
</dbReference>
<dbReference type="STRING" id="1796616.A4V09_11210"/>
<protein>
    <recommendedName>
        <fullName evidence="1">Beta-ketoacyl-[acyl-carrier-protein] synthase III N-terminal domain-containing protein</fullName>
    </recommendedName>
</protein>
<dbReference type="OrthoDB" id="9815506at2"/>
<sequence>MEGNYFSAKISSVGVAEGEGYTTSELAIMSSEKCFKNLEKFNENSVEAILLSTGLPDNFGTSTSTLIKKAFKIANCACHDLTAGDTGFLYALQLGASYIESEKYSTVLVVAAETPTVIVEEDSTSTKRNRNVAGAILLQRTDTQTGFHEFALTTNYEAEEILKYPVGGTRYPISFNAVMRNECKVKMDYQLMDRKAIANIAESIRKKSKYFSSEFNTKIIFPTYFKEELIKQIMKESGVSDSYVFSSIEKGYSGSASIAIILKKFFDSCEYKTTNYILAVAGANMTYGTVIYKIS</sequence>
<evidence type="ECO:0000313" key="2">
    <source>
        <dbReference type="EMBL" id="ANU76284.1"/>
    </source>
</evidence>
<dbReference type="EMBL" id="CP015405">
    <property type="protein sequence ID" value="ANU76284.1"/>
    <property type="molecule type" value="Genomic_DNA"/>
</dbReference>
<evidence type="ECO:0000259" key="1">
    <source>
        <dbReference type="Pfam" id="PF08545"/>
    </source>
</evidence>
<keyword evidence="3" id="KW-1185">Reference proteome</keyword>
<dbReference type="AlphaFoldDB" id="A0A1C7IBI6"/>
<dbReference type="Gene3D" id="3.40.47.10">
    <property type="match status" value="1"/>
</dbReference>
<dbReference type="KEGG" id="byl:A4V09_11210"/>
<dbReference type="GO" id="GO:0004315">
    <property type="term" value="F:3-oxoacyl-[acyl-carrier-protein] synthase activity"/>
    <property type="evidence" value="ECO:0007669"/>
    <property type="project" value="InterPro"/>
</dbReference>
<dbReference type="PANTHER" id="PTHR34069:SF3">
    <property type="entry name" value="ACYL-COA:ACYL-COA ALKYLTRANSFERASE"/>
    <property type="match status" value="1"/>
</dbReference>
<name>A0A1C7IBI6_9FIRM</name>
<dbReference type="GO" id="GO:0044550">
    <property type="term" value="P:secondary metabolite biosynthetic process"/>
    <property type="evidence" value="ECO:0007669"/>
    <property type="project" value="TreeGrafter"/>
</dbReference>
<dbReference type="RefSeq" id="WP_065542456.1">
    <property type="nucleotide sequence ID" value="NZ_CP015405.2"/>
</dbReference>
<dbReference type="PANTHER" id="PTHR34069">
    <property type="entry name" value="3-OXOACYL-[ACYL-CARRIER-PROTEIN] SYNTHASE 3"/>
    <property type="match status" value="1"/>
</dbReference>
<proteinExistence type="predicted"/>
<organism evidence="2 3">
    <name type="scientific">Blautia pseudococcoides</name>
    <dbReference type="NCBI Taxonomy" id="1796616"/>
    <lineage>
        <taxon>Bacteria</taxon>
        <taxon>Bacillati</taxon>
        <taxon>Bacillota</taxon>
        <taxon>Clostridia</taxon>
        <taxon>Lachnospirales</taxon>
        <taxon>Lachnospiraceae</taxon>
        <taxon>Blautia</taxon>
    </lineage>
</organism>
<dbReference type="SUPFAM" id="SSF53901">
    <property type="entry name" value="Thiolase-like"/>
    <property type="match status" value="1"/>
</dbReference>
<feature type="domain" description="Beta-ketoacyl-[acyl-carrier-protein] synthase III N-terminal" evidence="1">
    <location>
        <begin position="80"/>
        <end position="154"/>
    </location>
</feature>
<accession>A0A1C7IBI6</accession>